<evidence type="ECO:0000256" key="1">
    <source>
        <dbReference type="SAM" id="Phobius"/>
    </source>
</evidence>
<keyword evidence="1" id="KW-0812">Transmembrane</keyword>
<feature type="transmembrane region" description="Helical" evidence="1">
    <location>
        <begin position="68"/>
        <end position="90"/>
    </location>
</feature>
<name>A0ABR9GEG5_9GAMM</name>
<dbReference type="EMBL" id="JACZZA010000013">
    <property type="protein sequence ID" value="MBE1162436.1"/>
    <property type="molecule type" value="Genomic_DNA"/>
</dbReference>
<dbReference type="InterPro" id="IPR012373">
    <property type="entry name" value="Ferrdict_sens_TM"/>
</dbReference>
<dbReference type="PIRSF" id="PIRSF018266">
    <property type="entry name" value="FecR"/>
    <property type="match status" value="1"/>
</dbReference>
<keyword evidence="5" id="KW-1185">Reference proteome</keyword>
<dbReference type="Gene3D" id="2.60.120.1440">
    <property type="match status" value="1"/>
</dbReference>
<dbReference type="Pfam" id="PF16220">
    <property type="entry name" value="DUF4880"/>
    <property type="match status" value="1"/>
</dbReference>
<evidence type="ECO:0000259" key="2">
    <source>
        <dbReference type="Pfam" id="PF04773"/>
    </source>
</evidence>
<dbReference type="PANTHER" id="PTHR30273">
    <property type="entry name" value="PERIPLASMIC SIGNAL SENSOR AND SIGMA FACTOR ACTIVATOR FECR-RELATED"/>
    <property type="match status" value="1"/>
</dbReference>
<keyword evidence="1" id="KW-0472">Membrane</keyword>
<accession>A0ABR9GEG5</accession>
<feature type="domain" description="FecR N-terminal" evidence="3">
    <location>
        <begin position="1"/>
        <end position="34"/>
    </location>
</feature>
<organism evidence="4 5">
    <name type="scientific">Dyella acidiphila</name>
    <dbReference type="NCBI Taxonomy" id="2775866"/>
    <lineage>
        <taxon>Bacteria</taxon>
        <taxon>Pseudomonadati</taxon>
        <taxon>Pseudomonadota</taxon>
        <taxon>Gammaproteobacteria</taxon>
        <taxon>Lysobacterales</taxon>
        <taxon>Rhodanobacteraceae</taxon>
        <taxon>Dyella</taxon>
    </lineage>
</organism>
<dbReference type="Pfam" id="PF04773">
    <property type="entry name" value="FecR"/>
    <property type="match status" value="1"/>
</dbReference>
<evidence type="ECO:0000313" key="5">
    <source>
        <dbReference type="Proteomes" id="UP000651010"/>
    </source>
</evidence>
<dbReference type="InterPro" id="IPR032623">
    <property type="entry name" value="FecR_N"/>
</dbReference>
<dbReference type="PANTHER" id="PTHR30273:SF2">
    <property type="entry name" value="PROTEIN FECR"/>
    <property type="match status" value="1"/>
</dbReference>
<feature type="domain" description="FecR protein" evidence="2">
    <location>
        <begin position="100"/>
        <end position="190"/>
    </location>
</feature>
<gene>
    <name evidence="4" type="ORF">IGX34_18780</name>
</gene>
<proteinExistence type="predicted"/>
<evidence type="ECO:0000259" key="3">
    <source>
        <dbReference type="Pfam" id="PF16220"/>
    </source>
</evidence>
<evidence type="ECO:0000313" key="4">
    <source>
        <dbReference type="EMBL" id="MBE1162436.1"/>
    </source>
</evidence>
<dbReference type="Proteomes" id="UP000651010">
    <property type="component" value="Unassembled WGS sequence"/>
</dbReference>
<keyword evidence="1" id="KW-1133">Transmembrane helix</keyword>
<protein>
    <submittedName>
        <fullName evidence="4">FecR domain-containing protein</fullName>
    </submittedName>
</protein>
<sequence length="310" mass="33759">MRLLAPDCTPVQRAAFERWRDADAAHAAAYREVALLWKLSKAAMQDPALAAAARRALQPEPRARQRRWLIPAFAAGFAALAVAAIVPRWLAPPADPAGITYTTSAGQQRTVTLSDGSSILLDTDSDVVVRYSARTRRVDLLRGQAQFSVQGNHAWPFVVHAGAGTVTAVGTQFQVRLDEQVTEVALLKGKLAIAAQAPGGATQDASLIGGQGLCYDQSGQISPVHNADLQQAKGWTQGQLFVHNWRLAELVAEMNRYSDTKLQLGDPSLQNVRISGVFRTSDQRTLLLLLQQGWAIRARRVSDTQIQLLR</sequence>
<comment type="caution">
    <text evidence="4">The sequence shown here is derived from an EMBL/GenBank/DDBJ whole genome shotgun (WGS) entry which is preliminary data.</text>
</comment>
<dbReference type="Gene3D" id="3.55.50.30">
    <property type="match status" value="1"/>
</dbReference>
<dbReference type="InterPro" id="IPR006860">
    <property type="entry name" value="FecR"/>
</dbReference>
<reference evidence="4 5" key="1">
    <citation type="submission" date="2020-09" db="EMBL/GenBank/DDBJ databases">
        <title>Dyella sp. 7MK23 isolated from forest soil.</title>
        <authorList>
            <person name="Fu J."/>
        </authorList>
    </citation>
    <scope>NUCLEOTIDE SEQUENCE [LARGE SCALE GENOMIC DNA]</scope>
    <source>
        <strain evidence="4 5">7MK23</strain>
    </source>
</reference>